<sequence length="205" mass="22294">MPVLLQTGRAWAIAPAKTILIRFLLDSGSQRSFVRQDIARTLKCPVRGTERLNLFTFGKTHLPSTITCERVAIMLRSQHNSNQTTIEALAVPEISAVTSPPADGAIIDIMRHRGMLPADECLGATTFQEDEISVLIGSDVYWDVATGQITRVSPRITAYLSADSEDPGPLTPSHFLLGKRATSLPQCFGAAMPQSTGVDYVIDKL</sequence>
<organism evidence="1 2">
    <name type="scientific">Hyalomma asiaticum</name>
    <name type="common">Tick</name>
    <dbReference type="NCBI Taxonomy" id="266040"/>
    <lineage>
        <taxon>Eukaryota</taxon>
        <taxon>Metazoa</taxon>
        <taxon>Ecdysozoa</taxon>
        <taxon>Arthropoda</taxon>
        <taxon>Chelicerata</taxon>
        <taxon>Arachnida</taxon>
        <taxon>Acari</taxon>
        <taxon>Parasitiformes</taxon>
        <taxon>Ixodida</taxon>
        <taxon>Ixodoidea</taxon>
        <taxon>Ixodidae</taxon>
        <taxon>Hyalomminae</taxon>
        <taxon>Hyalomma</taxon>
    </lineage>
</organism>
<dbReference type="EMBL" id="CM023485">
    <property type="protein sequence ID" value="KAH6930827.1"/>
    <property type="molecule type" value="Genomic_DNA"/>
</dbReference>
<proteinExistence type="predicted"/>
<evidence type="ECO:0000313" key="1">
    <source>
        <dbReference type="EMBL" id="KAH6930827.1"/>
    </source>
</evidence>
<evidence type="ECO:0000313" key="2">
    <source>
        <dbReference type="Proteomes" id="UP000821845"/>
    </source>
</evidence>
<name>A0ACB7S6L3_HYAAI</name>
<accession>A0ACB7S6L3</accession>
<keyword evidence="2" id="KW-1185">Reference proteome</keyword>
<protein>
    <submittedName>
        <fullName evidence="1">Uncharacterized protein</fullName>
    </submittedName>
</protein>
<comment type="caution">
    <text evidence="1">The sequence shown here is derived from an EMBL/GenBank/DDBJ whole genome shotgun (WGS) entry which is preliminary data.</text>
</comment>
<gene>
    <name evidence="1" type="ORF">HPB50_019705</name>
</gene>
<dbReference type="Proteomes" id="UP000821845">
    <property type="component" value="Chromosome 5"/>
</dbReference>
<reference evidence="1" key="1">
    <citation type="submission" date="2020-05" db="EMBL/GenBank/DDBJ databases">
        <title>Large-scale comparative analyses of tick genomes elucidate their genetic diversity and vector capacities.</title>
        <authorList>
            <person name="Jia N."/>
            <person name="Wang J."/>
            <person name="Shi W."/>
            <person name="Du L."/>
            <person name="Sun Y."/>
            <person name="Zhan W."/>
            <person name="Jiang J."/>
            <person name="Wang Q."/>
            <person name="Zhang B."/>
            <person name="Ji P."/>
            <person name="Sakyi L.B."/>
            <person name="Cui X."/>
            <person name="Yuan T."/>
            <person name="Jiang B."/>
            <person name="Yang W."/>
            <person name="Lam T.T.-Y."/>
            <person name="Chang Q."/>
            <person name="Ding S."/>
            <person name="Wang X."/>
            <person name="Zhu J."/>
            <person name="Ruan X."/>
            <person name="Zhao L."/>
            <person name="Wei J."/>
            <person name="Que T."/>
            <person name="Du C."/>
            <person name="Cheng J."/>
            <person name="Dai P."/>
            <person name="Han X."/>
            <person name="Huang E."/>
            <person name="Gao Y."/>
            <person name="Liu J."/>
            <person name="Shao H."/>
            <person name="Ye R."/>
            <person name="Li L."/>
            <person name="Wei W."/>
            <person name="Wang X."/>
            <person name="Wang C."/>
            <person name="Yang T."/>
            <person name="Huo Q."/>
            <person name="Li W."/>
            <person name="Guo W."/>
            <person name="Chen H."/>
            <person name="Zhou L."/>
            <person name="Ni X."/>
            <person name="Tian J."/>
            <person name="Zhou Y."/>
            <person name="Sheng Y."/>
            <person name="Liu T."/>
            <person name="Pan Y."/>
            <person name="Xia L."/>
            <person name="Li J."/>
            <person name="Zhao F."/>
            <person name="Cao W."/>
        </authorList>
    </citation>
    <scope>NUCLEOTIDE SEQUENCE</scope>
    <source>
        <strain evidence="1">Hyas-2018</strain>
    </source>
</reference>